<comment type="similarity">
    <text evidence="2 11">Belongs to the class-IV pyridoxal-phosphate-dependent aminotransferase family.</text>
</comment>
<dbReference type="AlphaFoldDB" id="A0A5R9IQ40"/>
<keyword evidence="4" id="KW-0289">Folate biosynthesis</keyword>
<dbReference type="InterPro" id="IPR043132">
    <property type="entry name" value="BCAT-like_C"/>
</dbReference>
<evidence type="ECO:0000256" key="7">
    <source>
        <dbReference type="ARBA" id="ARBA00049529"/>
    </source>
</evidence>
<dbReference type="GO" id="GO:0008652">
    <property type="term" value="P:amino acid biosynthetic process"/>
    <property type="evidence" value="ECO:0007669"/>
    <property type="project" value="UniProtKB-ARBA"/>
</dbReference>
<comment type="pathway">
    <text evidence="5">Cofactor biosynthesis; tetrahydrofolate biosynthesis; 4-aminobenzoate from chorismate: step 2/2.</text>
</comment>
<dbReference type="InterPro" id="IPR036038">
    <property type="entry name" value="Aminotransferase-like"/>
</dbReference>
<dbReference type="PANTHER" id="PTHR42743">
    <property type="entry name" value="AMINO-ACID AMINOTRANSFERASE"/>
    <property type="match status" value="1"/>
</dbReference>
<name>A0A5R9IQ40_9GAMM</name>
<evidence type="ECO:0000256" key="3">
    <source>
        <dbReference type="ARBA" id="ARBA00022898"/>
    </source>
</evidence>
<dbReference type="PROSITE" id="PS00770">
    <property type="entry name" value="AA_TRANSFER_CLASS_4"/>
    <property type="match status" value="1"/>
</dbReference>
<comment type="catalytic activity">
    <reaction evidence="7">
        <text>4-amino-4-deoxychorismate = 4-aminobenzoate + pyruvate + H(+)</text>
        <dbReference type="Rhea" id="RHEA:16201"/>
        <dbReference type="ChEBI" id="CHEBI:15361"/>
        <dbReference type="ChEBI" id="CHEBI:15378"/>
        <dbReference type="ChEBI" id="CHEBI:17836"/>
        <dbReference type="ChEBI" id="CHEBI:58406"/>
        <dbReference type="EC" id="4.1.3.38"/>
    </reaction>
</comment>
<evidence type="ECO:0000256" key="11">
    <source>
        <dbReference type="RuleBase" id="RU004106"/>
    </source>
</evidence>
<dbReference type="Proteomes" id="UP000307790">
    <property type="component" value="Unassembled WGS sequence"/>
</dbReference>
<dbReference type="InterPro" id="IPR018300">
    <property type="entry name" value="Aminotrans_IV_CS"/>
</dbReference>
<evidence type="ECO:0000313" key="13">
    <source>
        <dbReference type="EMBL" id="TLU67655.1"/>
    </source>
</evidence>
<evidence type="ECO:0000256" key="4">
    <source>
        <dbReference type="ARBA" id="ARBA00022909"/>
    </source>
</evidence>
<sequence length="286" mass="32272">MNWVFLNDEYISADQAKISPMDRGFLFGDGIYEVIPSYDGKFVGFTPHIERLIKGLSEVEINLNYERSKWLEICERLVAKNGKGDLGVYLHVSRGTSPTRFHAYPENIAPTVFAYTFAIPPAPNANKDQVRTYRVRTLPDLRWQRCHIKSTALLGNVMHFQQGFKDGYDEVLLFSEENRLTEAAACNAFVIKSGSVATPPLDSQLLPGITRFILLDVLKKYSSLHVAERAISKEEVLNADEVWLTSSTKQIAPVIAIDNKPVGDGQVGDIWTQAQLLFSEHQFDYQ</sequence>
<dbReference type="GO" id="GO:0046656">
    <property type="term" value="P:folic acid biosynthetic process"/>
    <property type="evidence" value="ECO:0007669"/>
    <property type="project" value="UniProtKB-KW"/>
</dbReference>
<comment type="function">
    <text evidence="8">Involved in the biosynthesis of p-aminobenzoate (PABA), a precursor of tetrahydrofolate. Converts 4-amino-4-deoxychorismate into 4-aminobenzoate (PABA) and pyruvate.</text>
</comment>
<comment type="caution">
    <text evidence="13">The sequence shown here is derived from an EMBL/GenBank/DDBJ whole genome shotgun (WGS) entry which is preliminary data.</text>
</comment>
<keyword evidence="13" id="KW-0032">Aminotransferase</keyword>
<dbReference type="InterPro" id="IPR050571">
    <property type="entry name" value="Class-IV_PLP-Dep_Aminotrnsfr"/>
</dbReference>
<accession>A0A5R9IQ40</accession>
<dbReference type="Gene3D" id="3.30.470.10">
    <property type="match status" value="1"/>
</dbReference>
<dbReference type="Pfam" id="PF01063">
    <property type="entry name" value="Aminotran_4"/>
    <property type="match status" value="1"/>
</dbReference>
<gene>
    <name evidence="13" type="ORF">FE810_01535</name>
</gene>
<comment type="cofactor">
    <cofactor evidence="1 12">
        <name>pyridoxal 5'-phosphate</name>
        <dbReference type="ChEBI" id="CHEBI:597326"/>
    </cofactor>
</comment>
<dbReference type="OrthoDB" id="21319at2"/>
<keyword evidence="14" id="KW-1185">Reference proteome</keyword>
<evidence type="ECO:0000256" key="2">
    <source>
        <dbReference type="ARBA" id="ARBA00009320"/>
    </source>
</evidence>
<dbReference type="GO" id="GO:0005829">
    <property type="term" value="C:cytosol"/>
    <property type="evidence" value="ECO:0007669"/>
    <property type="project" value="TreeGrafter"/>
</dbReference>
<evidence type="ECO:0000256" key="1">
    <source>
        <dbReference type="ARBA" id="ARBA00001933"/>
    </source>
</evidence>
<evidence type="ECO:0000256" key="8">
    <source>
        <dbReference type="ARBA" id="ARBA00054027"/>
    </source>
</evidence>
<evidence type="ECO:0000313" key="14">
    <source>
        <dbReference type="Proteomes" id="UP000307790"/>
    </source>
</evidence>
<dbReference type="PANTHER" id="PTHR42743:SF10">
    <property type="entry name" value="D-ALANINE AMINOTRANSFERASE"/>
    <property type="match status" value="1"/>
</dbReference>
<evidence type="ECO:0000256" key="10">
    <source>
        <dbReference type="ARBA" id="ARBA00080135"/>
    </source>
</evidence>
<dbReference type="Gene3D" id="3.20.10.10">
    <property type="entry name" value="D-amino Acid Aminotransferase, subunit A, domain 2"/>
    <property type="match status" value="1"/>
</dbReference>
<dbReference type="InterPro" id="IPR043131">
    <property type="entry name" value="BCAT-like_N"/>
</dbReference>
<reference evidence="13 14" key="1">
    <citation type="submission" date="2019-05" db="EMBL/GenBank/DDBJ databases">
        <title>Genome sequences of Thalassotalea litorea 1K03283.</title>
        <authorList>
            <person name="Zhang D."/>
        </authorList>
    </citation>
    <scope>NUCLEOTIDE SEQUENCE [LARGE SCALE GENOMIC DNA]</scope>
    <source>
        <strain evidence="13 14">MCCC 1K03283</strain>
    </source>
</reference>
<organism evidence="13 14">
    <name type="scientific">Thalassotalea litorea</name>
    <dbReference type="NCBI Taxonomy" id="2020715"/>
    <lineage>
        <taxon>Bacteria</taxon>
        <taxon>Pseudomonadati</taxon>
        <taxon>Pseudomonadota</taxon>
        <taxon>Gammaproteobacteria</taxon>
        <taxon>Alteromonadales</taxon>
        <taxon>Colwelliaceae</taxon>
        <taxon>Thalassotalea</taxon>
    </lineage>
</organism>
<dbReference type="InterPro" id="IPR001544">
    <property type="entry name" value="Aminotrans_IV"/>
</dbReference>
<dbReference type="GO" id="GO:0008696">
    <property type="term" value="F:4-amino-4-deoxychorismate lyase activity"/>
    <property type="evidence" value="ECO:0007669"/>
    <property type="project" value="UniProtKB-EC"/>
</dbReference>
<dbReference type="RefSeq" id="WP_138318258.1">
    <property type="nucleotide sequence ID" value="NZ_VCBC01000002.1"/>
</dbReference>
<keyword evidence="3 12" id="KW-0663">Pyridoxal phosphate</keyword>
<proteinExistence type="inferred from homology"/>
<evidence type="ECO:0000256" key="6">
    <source>
        <dbReference type="ARBA" id="ARBA00035676"/>
    </source>
</evidence>
<dbReference type="EC" id="4.1.3.38" evidence="6"/>
<protein>
    <recommendedName>
        <fullName evidence="9">Aminodeoxychorismate lyase</fullName>
        <ecNumber evidence="6">4.1.3.38</ecNumber>
    </recommendedName>
    <alternativeName>
        <fullName evidence="10">4-amino-4-deoxychorismate lyase</fullName>
    </alternativeName>
</protein>
<evidence type="ECO:0000256" key="9">
    <source>
        <dbReference type="ARBA" id="ARBA00069174"/>
    </source>
</evidence>
<evidence type="ECO:0000256" key="12">
    <source>
        <dbReference type="RuleBase" id="RU004516"/>
    </source>
</evidence>
<evidence type="ECO:0000256" key="5">
    <source>
        <dbReference type="ARBA" id="ARBA00035633"/>
    </source>
</evidence>
<dbReference type="GO" id="GO:0008483">
    <property type="term" value="F:transaminase activity"/>
    <property type="evidence" value="ECO:0007669"/>
    <property type="project" value="UniProtKB-KW"/>
</dbReference>
<dbReference type="FunFam" id="3.20.10.10:FF:000002">
    <property type="entry name" value="D-alanine aminotransferase"/>
    <property type="match status" value="1"/>
</dbReference>
<dbReference type="EMBL" id="VCBC01000002">
    <property type="protein sequence ID" value="TLU67655.1"/>
    <property type="molecule type" value="Genomic_DNA"/>
</dbReference>
<dbReference type="SUPFAM" id="SSF56752">
    <property type="entry name" value="D-aminoacid aminotransferase-like PLP-dependent enzymes"/>
    <property type="match status" value="1"/>
</dbReference>
<keyword evidence="13" id="KW-0808">Transferase</keyword>